<dbReference type="GeneID" id="20675910"/>
<feature type="compositionally biased region" description="Low complexity" evidence="1">
    <location>
        <begin position="264"/>
        <end position="276"/>
    </location>
</feature>
<evidence type="ECO:0000313" key="2">
    <source>
        <dbReference type="EMBL" id="ETW86223.1"/>
    </source>
</evidence>
<name>W4KK32_HETIT</name>
<proteinExistence type="predicted"/>
<protein>
    <submittedName>
        <fullName evidence="2">Uncharacterized protein</fullName>
    </submittedName>
</protein>
<dbReference type="InParanoid" id="W4KK32"/>
<dbReference type="EMBL" id="KI925455">
    <property type="protein sequence ID" value="ETW86223.1"/>
    <property type="molecule type" value="Genomic_DNA"/>
</dbReference>
<dbReference type="AlphaFoldDB" id="W4KK32"/>
<feature type="region of interest" description="Disordered" evidence="1">
    <location>
        <begin position="1"/>
        <end position="48"/>
    </location>
</feature>
<reference evidence="2 3" key="1">
    <citation type="journal article" date="2012" name="New Phytol.">
        <title>Insight into trade-off between wood decay and parasitism from the genome of a fungal forest pathogen.</title>
        <authorList>
            <person name="Olson A."/>
            <person name="Aerts A."/>
            <person name="Asiegbu F."/>
            <person name="Belbahri L."/>
            <person name="Bouzid O."/>
            <person name="Broberg A."/>
            <person name="Canback B."/>
            <person name="Coutinho P.M."/>
            <person name="Cullen D."/>
            <person name="Dalman K."/>
            <person name="Deflorio G."/>
            <person name="van Diepen L.T."/>
            <person name="Dunand C."/>
            <person name="Duplessis S."/>
            <person name="Durling M."/>
            <person name="Gonthier P."/>
            <person name="Grimwood J."/>
            <person name="Fossdal C.G."/>
            <person name="Hansson D."/>
            <person name="Henrissat B."/>
            <person name="Hietala A."/>
            <person name="Himmelstrand K."/>
            <person name="Hoffmeister D."/>
            <person name="Hogberg N."/>
            <person name="James T.Y."/>
            <person name="Karlsson M."/>
            <person name="Kohler A."/>
            <person name="Kues U."/>
            <person name="Lee Y.H."/>
            <person name="Lin Y.C."/>
            <person name="Lind M."/>
            <person name="Lindquist E."/>
            <person name="Lombard V."/>
            <person name="Lucas S."/>
            <person name="Lunden K."/>
            <person name="Morin E."/>
            <person name="Murat C."/>
            <person name="Park J."/>
            <person name="Raffaello T."/>
            <person name="Rouze P."/>
            <person name="Salamov A."/>
            <person name="Schmutz J."/>
            <person name="Solheim H."/>
            <person name="Stahlberg J."/>
            <person name="Velez H."/>
            <person name="de Vries R.P."/>
            <person name="Wiebenga A."/>
            <person name="Woodward S."/>
            <person name="Yakovlev I."/>
            <person name="Garbelotto M."/>
            <person name="Martin F."/>
            <person name="Grigoriev I.V."/>
            <person name="Stenlid J."/>
        </authorList>
    </citation>
    <scope>NUCLEOTIDE SEQUENCE [LARGE SCALE GENOMIC DNA]</scope>
    <source>
        <strain evidence="2 3">TC 32-1</strain>
    </source>
</reference>
<dbReference type="HOGENOM" id="CLU_366028_0_0_1"/>
<gene>
    <name evidence="2" type="ORF">HETIRDRAFT_449101</name>
</gene>
<keyword evidence="3" id="KW-1185">Reference proteome</keyword>
<feature type="region of interest" description="Disordered" evidence="1">
    <location>
        <begin position="249"/>
        <end position="321"/>
    </location>
</feature>
<organism evidence="2 3">
    <name type="scientific">Heterobasidion irregulare (strain TC 32-1)</name>
    <dbReference type="NCBI Taxonomy" id="747525"/>
    <lineage>
        <taxon>Eukaryota</taxon>
        <taxon>Fungi</taxon>
        <taxon>Dikarya</taxon>
        <taxon>Basidiomycota</taxon>
        <taxon>Agaricomycotina</taxon>
        <taxon>Agaricomycetes</taxon>
        <taxon>Russulales</taxon>
        <taxon>Bondarzewiaceae</taxon>
        <taxon>Heterobasidion</taxon>
        <taxon>Heterobasidion annosum species complex</taxon>
    </lineage>
</organism>
<feature type="compositionally biased region" description="Basic and acidic residues" evidence="1">
    <location>
        <begin position="281"/>
        <end position="293"/>
    </location>
</feature>
<accession>W4KK32</accession>
<feature type="compositionally biased region" description="Basic and acidic residues" evidence="1">
    <location>
        <begin position="39"/>
        <end position="48"/>
    </location>
</feature>
<dbReference type="RefSeq" id="XP_009542981.1">
    <property type="nucleotide sequence ID" value="XM_009544686.1"/>
</dbReference>
<dbReference type="KEGG" id="hir:HETIRDRAFT_449101"/>
<feature type="compositionally biased region" description="Basic and acidic residues" evidence="1">
    <location>
        <begin position="18"/>
        <end position="29"/>
    </location>
</feature>
<feature type="region of interest" description="Disordered" evidence="1">
    <location>
        <begin position="474"/>
        <end position="494"/>
    </location>
</feature>
<evidence type="ECO:0000256" key="1">
    <source>
        <dbReference type="SAM" id="MobiDB-lite"/>
    </source>
</evidence>
<feature type="compositionally biased region" description="Polar residues" evidence="1">
    <location>
        <begin position="308"/>
        <end position="321"/>
    </location>
</feature>
<feature type="compositionally biased region" description="Pro residues" evidence="1">
    <location>
        <begin position="1"/>
        <end position="10"/>
    </location>
</feature>
<feature type="region of interest" description="Disordered" evidence="1">
    <location>
        <begin position="415"/>
        <end position="462"/>
    </location>
</feature>
<dbReference type="Proteomes" id="UP000030671">
    <property type="component" value="Unassembled WGS sequence"/>
</dbReference>
<sequence>MPAPPPPRPQKPPRPRVPRSDRHLSRHDSWPTTTSIRYRTPDSDPPPCRRSDFSAFYVNLSLPSKIRAPVLIHENIPDLDSGPLPPYLVRSLHESGNPPMLSCAASWLSNLDTAPPTIPSPLPPTSNTSHRHSSIRLENKVFPYRGLGIATPSTSPFFQYSTRGARCGFLTTYLSQLRHGQIGQRSAPTVAGSSERHPTLTANPALPRWRTRKLLARFAPLCRVQSTPLLRLDEQQTFERTRSFEQSQYGACSSRCPSDPTPSSPFSSSYAPPSESACFADEARRRPRDEARPSRPSGVHITLRRPPTQRSGSPSQRVSSTQTSACLFPGISCQLPIGQPQLHRLTESVCLPLRKHAHRAPTPLGSDLADHRSPGIARARLRVPLAAGEVRGGNKLYGGIPKALVGQPHIRNRCDPRAGRARSSNKCLMRVSHSDPIRSPARPTLPSRHAPRSPPGSPGIRISRNLALSSRMRRNAWFPSAPGDRGKPPFSTRRRTPQASIWLLSGLRPAPALVAGLLCTRRRRRRCIAPGSWMDGQTSSVTALTTRRAPLVAPPGRPHWPEVPFRGFECRRDWLGAGRKAGRRVVAKRPHATPLAALTLRLKCHLGRRAGGLLRPSGPAPGAERQAHAHTFPQRRNGMGGTIRGIRIVIDSIGMPGGVRIPSQHGHTLVLCVIAFEALWNSTKTSPSLHPAALGRACTVVSRVECALELIWPMVNDATTHSVRSQDNMSFWAQRIDGDSAHTASLQRCTVDNFVAARALEP</sequence>
<evidence type="ECO:0000313" key="3">
    <source>
        <dbReference type="Proteomes" id="UP000030671"/>
    </source>
</evidence>